<evidence type="ECO:0000256" key="1">
    <source>
        <dbReference type="ARBA" id="ARBA00004442"/>
    </source>
</evidence>
<name>A0ABT1CF99_9PROT</name>
<gene>
    <name evidence="7" type="ORF">NF685_01560</name>
</gene>
<keyword evidence="7" id="KW-0675">Receptor</keyword>
<feature type="domain" description="TonB-dependent receptor-like beta-barrel" evidence="5">
    <location>
        <begin position="466"/>
        <end position="994"/>
    </location>
</feature>
<dbReference type="InterPro" id="IPR036942">
    <property type="entry name" value="Beta-barrel_TonB_sf"/>
</dbReference>
<keyword evidence="4" id="KW-0798">TonB box</keyword>
<comment type="caution">
    <text evidence="7">The sequence shown here is derived from an EMBL/GenBank/DDBJ whole genome shotgun (WGS) entry which is preliminary data.</text>
</comment>
<feature type="domain" description="TonB-dependent receptor plug" evidence="6">
    <location>
        <begin position="119"/>
        <end position="237"/>
    </location>
</feature>
<evidence type="ECO:0000256" key="3">
    <source>
        <dbReference type="ARBA" id="ARBA00023237"/>
    </source>
</evidence>
<comment type="similarity">
    <text evidence="4">Belongs to the TonB-dependent receptor family.</text>
</comment>
<dbReference type="Gene3D" id="2.40.170.20">
    <property type="entry name" value="TonB-dependent receptor, beta-barrel domain"/>
    <property type="match status" value="1"/>
</dbReference>
<sequence length="1033" mass="111594">MTPLNRETTESGRQHRIIAPSTRRRKNLAHGLMSATACIALLHFVSEAKAQTVSAPETSTIPVNAAKAPARSKVKTNAATRSVRAKAVSAPVANTPAAETSRPETIMVTGSLFRDPNTTSASPITHITMKDMQQRGIKTVTDALQLLSSNGAGNLTNAWSAGGGFAAGASAPSLRGLSTDSTLVLMDGQRLSYYPLADDGERNFVDTNWMPQSIMQGVDVLQDGGSATYGADAVAGVVNMITRKEIKGFEGNAEGGLTQRGDAGHQRLYATWGHGDLHKDGYNFYINSEYQQDDPLYYRQLNAPYNNGDLTGIGGSNGNDNIVSGGSITNFAPSTVALVRPVSGSGTNTAPWQLLNQQAGCRDLDGLVTGAVGGSTGTSQACSWNTQKYAQLAPDLRRISATAHFTANVTERSQLTAMFTWSQARSIITGTPYSTYGGTSYSQAKLASAQNTYLPVYLADGSLNPNNPYAAQGQQAQVNYRFGDLIPTTMDTSQNFRGSVRYNGWHPSHWGSDWNYDVNFVGMNTLLNQTITGVPTIAGIQNAITSGSYNFVDPSQNSQSVLNSIAPRNVINARTQEYSGEATLSKGLFRLPGGMAKLAIGGNIRYEALNDPNANPLDTANPANQYTSYINPVNAQGSRWVESAFFQAEAPIVKMLSADASGRYDHYSEGFSHFSPKFGVQFKPTEKLTLRGTFQKGFRVPSFAETGGSNVGYTTYTPNNANFVSQHLNANGTPNNYAQTYYIGSNTAGNPNLRPETSTNFSGGPIFRPTRWLTLMADYYYIRKNHYIAPNPVGTTNVANAYLAGEALPTGVTVTPDIADPQNPSGQLRPGIINLGYVNTNKLVTDGFDLSFEANTQLPGVFREVHWYSKGTATFVRRMNLTNPDGSVYRYAGTLGPYGAVSASGTPRWRANWSNTLSWRKLAVTPTVYYTSGYRTTAEDQTGSGTAGNCADALTSSSFVPQGQCKVKGFWDVDLTVNYQFNRRWSAYANVYNLLGFRSPYDFGTYGGYLYNSSWTQNGVVLRSFQFGVKVVL</sequence>
<dbReference type="SUPFAM" id="SSF56935">
    <property type="entry name" value="Porins"/>
    <property type="match status" value="1"/>
</dbReference>
<protein>
    <submittedName>
        <fullName evidence="7">TonB-dependent receptor</fullName>
    </submittedName>
</protein>
<proteinExistence type="inferred from homology"/>
<organism evidence="7 8">
    <name type="scientific">Asaia lannensis NBRC 102526</name>
    <dbReference type="NCBI Taxonomy" id="1307926"/>
    <lineage>
        <taxon>Bacteria</taxon>
        <taxon>Pseudomonadati</taxon>
        <taxon>Pseudomonadota</taxon>
        <taxon>Alphaproteobacteria</taxon>
        <taxon>Acetobacterales</taxon>
        <taxon>Acetobacteraceae</taxon>
        <taxon>Asaia</taxon>
    </lineage>
</organism>
<evidence type="ECO:0000313" key="7">
    <source>
        <dbReference type="EMBL" id="MCO6158714.1"/>
    </source>
</evidence>
<accession>A0ABT1CF99</accession>
<keyword evidence="8" id="KW-1185">Reference proteome</keyword>
<dbReference type="InterPro" id="IPR000531">
    <property type="entry name" value="Beta-barrel_TonB"/>
</dbReference>
<dbReference type="InterPro" id="IPR012910">
    <property type="entry name" value="Plug_dom"/>
</dbReference>
<evidence type="ECO:0000256" key="2">
    <source>
        <dbReference type="ARBA" id="ARBA00023136"/>
    </source>
</evidence>
<evidence type="ECO:0000313" key="8">
    <source>
        <dbReference type="Proteomes" id="UP001523401"/>
    </source>
</evidence>
<dbReference type="EMBL" id="JAMXQU010000001">
    <property type="protein sequence ID" value="MCO6158714.1"/>
    <property type="molecule type" value="Genomic_DNA"/>
</dbReference>
<dbReference type="Pfam" id="PF07715">
    <property type="entry name" value="Plug"/>
    <property type="match status" value="1"/>
</dbReference>
<dbReference type="PANTHER" id="PTHR47234:SF2">
    <property type="entry name" value="TONB-DEPENDENT RECEPTOR"/>
    <property type="match status" value="1"/>
</dbReference>
<dbReference type="InterPro" id="IPR037066">
    <property type="entry name" value="Plug_dom_sf"/>
</dbReference>
<dbReference type="Proteomes" id="UP001523401">
    <property type="component" value="Unassembled WGS sequence"/>
</dbReference>
<evidence type="ECO:0000259" key="5">
    <source>
        <dbReference type="Pfam" id="PF00593"/>
    </source>
</evidence>
<dbReference type="PANTHER" id="PTHR47234">
    <property type="match status" value="1"/>
</dbReference>
<keyword evidence="2 4" id="KW-0472">Membrane</keyword>
<comment type="subcellular location">
    <subcellularLocation>
        <location evidence="1 4">Cell outer membrane</location>
    </subcellularLocation>
</comment>
<reference evidence="7 8" key="1">
    <citation type="submission" date="2022-06" db="EMBL/GenBank/DDBJ databases">
        <title>Whole-genome of Asaia lannensis strain LMG 27011T.</title>
        <authorList>
            <person name="Sombolestani A."/>
        </authorList>
    </citation>
    <scope>NUCLEOTIDE SEQUENCE [LARGE SCALE GENOMIC DNA]</scope>
    <source>
        <strain evidence="7 8">NBRC 102526</strain>
    </source>
</reference>
<keyword evidence="3" id="KW-0998">Cell outer membrane</keyword>
<evidence type="ECO:0000259" key="6">
    <source>
        <dbReference type="Pfam" id="PF07715"/>
    </source>
</evidence>
<dbReference type="Gene3D" id="2.170.130.10">
    <property type="entry name" value="TonB-dependent receptor, plug domain"/>
    <property type="match status" value="1"/>
</dbReference>
<dbReference type="Pfam" id="PF00593">
    <property type="entry name" value="TonB_dep_Rec_b-barrel"/>
    <property type="match status" value="1"/>
</dbReference>
<evidence type="ECO:0000256" key="4">
    <source>
        <dbReference type="RuleBase" id="RU003357"/>
    </source>
</evidence>